<reference evidence="1" key="2">
    <citation type="submission" date="2024-03" db="EMBL/GenBank/DDBJ databases">
        <authorList>
            <person name="Ni Y."/>
            <person name="Xu T."/>
            <person name="Yan S."/>
            <person name="Chen L."/>
            <person name="Wang Y."/>
        </authorList>
    </citation>
    <scope>NUCLEOTIDE SEQUENCE</scope>
    <source>
        <strain evidence="1">NMM1</strain>
    </source>
</reference>
<reference evidence="1" key="1">
    <citation type="journal article" date="2024" name="Environ. Microbiol. Rep.">
        <title>Hiding in plain sight: The discovery of complete genomes of 11 hypothetical spindle-shaped viruses that putatively infect mesophilic ammonia-oxidizing archaea.</title>
        <authorList>
            <person name="Ni Y."/>
            <person name="Xu T."/>
            <person name="Yan S."/>
            <person name="Chen L."/>
            <person name="Wang Y."/>
        </authorList>
    </citation>
    <scope>NUCLEOTIDE SEQUENCE</scope>
    <source>
        <strain evidence="1">NMM1</strain>
    </source>
</reference>
<proteinExistence type="predicted"/>
<organism evidence="1">
    <name type="scientific">Nitrosopumilaceae spindle-shaped virus</name>
    <dbReference type="NCBI Taxonomy" id="3065433"/>
    <lineage>
        <taxon>Viruses</taxon>
    </lineage>
</organism>
<accession>A0AAT9JA85</accession>
<name>A0AAT9JA85_9VIRU</name>
<sequence>MKVVKNYSLNVEVVKAFDEEVSDQTRSRLIEALMIKFLVEYTRGNEETPSIDDSSLTTEKEAIQ</sequence>
<evidence type="ECO:0000313" key="1">
    <source>
        <dbReference type="EMBL" id="DBA52105.1"/>
    </source>
</evidence>
<protein>
    <submittedName>
        <fullName evidence="1">ORF20</fullName>
    </submittedName>
</protein>
<dbReference type="EMBL" id="BK067790">
    <property type="protein sequence ID" value="DBA52105.1"/>
    <property type="molecule type" value="Genomic_DNA"/>
</dbReference>